<comment type="caution">
    <text evidence="1">The sequence shown here is derived from an EMBL/GenBank/DDBJ whole genome shotgun (WGS) entry which is preliminary data.</text>
</comment>
<gene>
    <name evidence="1" type="ORF">M2350_000902</name>
</gene>
<sequence>MASSEWQIANSLEGRAYAQPQISVRQITHYALRIKIIFRKAVPPHCRKIFAFPSR</sequence>
<name>A0ABT2EKM7_9BACT</name>
<protein>
    <submittedName>
        <fullName evidence="1">Uncharacterized protein</fullName>
    </submittedName>
</protein>
<accession>A0ABT2EKM7</accession>
<reference evidence="1 2" key="1">
    <citation type="submission" date="2022-08" db="EMBL/GenBank/DDBJ databases">
        <title>Bacterial and archaeal communities from various locations to study Microbial Dark Matter (Phase II).</title>
        <authorList>
            <person name="Stepanauskas R."/>
        </authorList>
    </citation>
    <scope>NUCLEOTIDE SEQUENCE [LARGE SCALE GENOMIC DNA]</scope>
    <source>
        <strain evidence="1 2">PD1</strain>
    </source>
</reference>
<keyword evidence="2" id="KW-1185">Reference proteome</keyword>
<evidence type="ECO:0000313" key="1">
    <source>
        <dbReference type="EMBL" id="MCS3918502.1"/>
    </source>
</evidence>
<dbReference type="EMBL" id="JANUCP010000002">
    <property type="protein sequence ID" value="MCS3918502.1"/>
    <property type="molecule type" value="Genomic_DNA"/>
</dbReference>
<organism evidence="1 2">
    <name type="scientific">Candidatus Fervidibacter sacchari</name>
    <dbReference type="NCBI Taxonomy" id="1448929"/>
    <lineage>
        <taxon>Bacteria</taxon>
        <taxon>Candidatus Fervidibacterota</taxon>
        <taxon>Candidatus Fervidibacter</taxon>
    </lineage>
</organism>
<evidence type="ECO:0000313" key="2">
    <source>
        <dbReference type="Proteomes" id="UP001204798"/>
    </source>
</evidence>
<dbReference type="Proteomes" id="UP001204798">
    <property type="component" value="Unassembled WGS sequence"/>
</dbReference>
<proteinExistence type="predicted"/>